<proteinExistence type="predicted"/>
<feature type="transmembrane region" description="Helical" evidence="2">
    <location>
        <begin position="86"/>
        <end position="106"/>
    </location>
</feature>
<evidence type="ECO:0000313" key="4">
    <source>
        <dbReference type="Proteomes" id="UP001302321"/>
    </source>
</evidence>
<evidence type="ECO:0000256" key="2">
    <source>
        <dbReference type="SAM" id="Phobius"/>
    </source>
</evidence>
<evidence type="ECO:0000313" key="3">
    <source>
        <dbReference type="EMBL" id="KAK4173791.1"/>
    </source>
</evidence>
<sequence>MVGVKKRWATMQLLCWLQWKGLDTGNLNTTPASVTAGSGHQANLTTFQILSGWQSRRLNLFSRCLDRVLLPFGGLRKGQLFQRANLYLYLFIVAMSFCVESINTAWNFNSRCQAVLQKEALNWKKQFEEALQAQQKKAVAKEYPNQGFIIRCNIEAERVREVGRRVVEKKLEECEMNKPARRSGGKRTKTQRKKKV</sequence>
<keyword evidence="2" id="KW-0472">Membrane</keyword>
<dbReference type="AlphaFoldDB" id="A0AAN6W3V3"/>
<accession>A0AAN6W3V3</accession>
<dbReference type="Proteomes" id="UP001302321">
    <property type="component" value="Unassembled WGS sequence"/>
</dbReference>
<keyword evidence="2" id="KW-0812">Transmembrane</keyword>
<dbReference type="EMBL" id="MU866319">
    <property type="protein sequence ID" value="KAK4173791.1"/>
    <property type="molecule type" value="Genomic_DNA"/>
</dbReference>
<feature type="compositionally biased region" description="Basic residues" evidence="1">
    <location>
        <begin position="179"/>
        <end position="196"/>
    </location>
</feature>
<feature type="region of interest" description="Disordered" evidence="1">
    <location>
        <begin position="177"/>
        <end position="196"/>
    </location>
</feature>
<reference evidence="3" key="1">
    <citation type="journal article" date="2023" name="Mol. Phylogenet. Evol.">
        <title>Genome-scale phylogeny and comparative genomics of the fungal order Sordariales.</title>
        <authorList>
            <person name="Hensen N."/>
            <person name="Bonometti L."/>
            <person name="Westerberg I."/>
            <person name="Brannstrom I.O."/>
            <person name="Guillou S."/>
            <person name="Cros-Aarteil S."/>
            <person name="Calhoun S."/>
            <person name="Haridas S."/>
            <person name="Kuo A."/>
            <person name="Mondo S."/>
            <person name="Pangilinan J."/>
            <person name="Riley R."/>
            <person name="LaButti K."/>
            <person name="Andreopoulos B."/>
            <person name="Lipzen A."/>
            <person name="Chen C."/>
            <person name="Yan M."/>
            <person name="Daum C."/>
            <person name="Ng V."/>
            <person name="Clum A."/>
            <person name="Steindorff A."/>
            <person name="Ohm R.A."/>
            <person name="Martin F."/>
            <person name="Silar P."/>
            <person name="Natvig D.O."/>
            <person name="Lalanne C."/>
            <person name="Gautier V."/>
            <person name="Ament-Velasquez S.L."/>
            <person name="Kruys A."/>
            <person name="Hutchinson M.I."/>
            <person name="Powell A.J."/>
            <person name="Barry K."/>
            <person name="Miller A.N."/>
            <person name="Grigoriev I.V."/>
            <person name="Debuchy R."/>
            <person name="Gladieux P."/>
            <person name="Hiltunen Thoren M."/>
            <person name="Johannesson H."/>
        </authorList>
    </citation>
    <scope>NUCLEOTIDE SEQUENCE</scope>
    <source>
        <strain evidence="3">CBS 892.96</strain>
    </source>
</reference>
<gene>
    <name evidence="3" type="ORF">QBC36DRAFT_313549</name>
</gene>
<name>A0AAN6W3V3_9PEZI</name>
<protein>
    <submittedName>
        <fullName evidence="3">Uncharacterized protein</fullName>
    </submittedName>
</protein>
<keyword evidence="4" id="KW-1185">Reference proteome</keyword>
<keyword evidence="2" id="KW-1133">Transmembrane helix</keyword>
<organism evidence="3 4">
    <name type="scientific">Triangularia setosa</name>
    <dbReference type="NCBI Taxonomy" id="2587417"/>
    <lineage>
        <taxon>Eukaryota</taxon>
        <taxon>Fungi</taxon>
        <taxon>Dikarya</taxon>
        <taxon>Ascomycota</taxon>
        <taxon>Pezizomycotina</taxon>
        <taxon>Sordariomycetes</taxon>
        <taxon>Sordariomycetidae</taxon>
        <taxon>Sordariales</taxon>
        <taxon>Podosporaceae</taxon>
        <taxon>Triangularia</taxon>
    </lineage>
</organism>
<evidence type="ECO:0000256" key="1">
    <source>
        <dbReference type="SAM" id="MobiDB-lite"/>
    </source>
</evidence>
<comment type="caution">
    <text evidence="3">The sequence shown here is derived from an EMBL/GenBank/DDBJ whole genome shotgun (WGS) entry which is preliminary data.</text>
</comment>
<reference evidence="3" key="2">
    <citation type="submission" date="2023-05" db="EMBL/GenBank/DDBJ databases">
        <authorList>
            <consortium name="Lawrence Berkeley National Laboratory"/>
            <person name="Steindorff A."/>
            <person name="Hensen N."/>
            <person name="Bonometti L."/>
            <person name="Westerberg I."/>
            <person name="Brannstrom I.O."/>
            <person name="Guillou S."/>
            <person name="Cros-Aarteil S."/>
            <person name="Calhoun S."/>
            <person name="Haridas S."/>
            <person name="Kuo A."/>
            <person name="Mondo S."/>
            <person name="Pangilinan J."/>
            <person name="Riley R."/>
            <person name="Labutti K."/>
            <person name="Andreopoulos B."/>
            <person name="Lipzen A."/>
            <person name="Chen C."/>
            <person name="Yanf M."/>
            <person name="Daum C."/>
            <person name="Ng V."/>
            <person name="Clum A."/>
            <person name="Ohm R."/>
            <person name="Martin F."/>
            <person name="Silar P."/>
            <person name="Natvig D."/>
            <person name="Lalanne C."/>
            <person name="Gautier V."/>
            <person name="Ament-Velasquez S.L."/>
            <person name="Kruys A."/>
            <person name="Hutchinson M.I."/>
            <person name="Powell A.J."/>
            <person name="Barry K."/>
            <person name="Miller A.N."/>
            <person name="Grigoriev I.V."/>
            <person name="Debuchy R."/>
            <person name="Gladieux P."/>
            <person name="Thoren M.H."/>
            <person name="Johannesson H."/>
        </authorList>
    </citation>
    <scope>NUCLEOTIDE SEQUENCE</scope>
    <source>
        <strain evidence="3">CBS 892.96</strain>
    </source>
</reference>